<dbReference type="Gene3D" id="3.40.605.10">
    <property type="entry name" value="Aldehyde Dehydrogenase, Chain A, domain 1"/>
    <property type="match status" value="1"/>
</dbReference>
<dbReference type="InterPro" id="IPR016162">
    <property type="entry name" value="Ald_DH_N"/>
</dbReference>
<dbReference type="InterPro" id="IPR029510">
    <property type="entry name" value="Ald_DH_CS_GLU"/>
</dbReference>
<dbReference type="PROSITE" id="PS00687">
    <property type="entry name" value="ALDEHYDE_DEHYDR_GLU"/>
    <property type="match status" value="1"/>
</dbReference>
<name>A0A918DLV4_9ACTN</name>
<evidence type="ECO:0000259" key="5">
    <source>
        <dbReference type="Pfam" id="PF00171"/>
    </source>
</evidence>
<evidence type="ECO:0000313" key="6">
    <source>
        <dbReference type="EMBL" id="GGO74433.1"/>
    </source>
</evidence>
<dbReference type="Pfam" id="PF00171">
    <property type="entry name" value="Aldedh"/>
    <property type="match status" value="1"/>
</dbReference>
<dbReference type="SUPFAM" id="SSF53720">
    <property type="entry name" value="ALDH-like"/>
    <property type="match status" value="1"/>
</dbReference>
<dbReference type="Proteomes" id="UP000646523">
    <property type="component" value="Unassembled WGS sequence"/>
</dbReference>
<dbReference type="InterPro" id="IPR016163">
    <property type="entry name" value="Ald_DH_C"/>
</dbReference>
<accession>A0A918DLV4</accession>
<protein>
    <submittedName>
        <fullName evidence="6">Succinic semialdehyde dehydrogenase</fullName>
    </submittedName>
</protein>
<feature type="active site" evidence="3">
    <location>
        <position position="237"/>
    </location>
</feature>
<evidence type="ECO:0000256" key="4">
    <source>
        <dbReference type="RuleBase" id="RU003345"/>
    </source>
</evidence>
<dbReference type="CDD" id="cd07101">
    <property type="entry name" value="ALDH_SSADH2_GabD2"/>
    <property type="match status" value="1"/>
</dbReference>
<dbReference type="NCBIfam" id="NF006916">
    <property type="entry name" value="PRK09407.1"/>
    <property type="match status" value="1"/>
</dbReference>
<dbReference type="Gene3D" id="3.40.309.10">
    <property type="entry name" value="Aldehyde Dehydrogenase, Chain A, domain 2"/>
    <property type="match status" value="1"/>
</dbReference>
<dbReference type="FunFam" id="3.40.309.10:FF:000009">
    <property type="entry name" value="Aldehyde dehydrogenase A"/>
    <property type="match status" value="1"/>
</dbReference>
<keyword evidence="2 4" id="KW-0560">Oxidoreductase</keyword>
<evidence type="ECO:0000256" key="2">
    <source>
        <dbReference type="ARBA" id="ARBA00023002"/>
    </source>
</evidence>
<dbReference type="InterPro" id="IPR016161">
    <property type="entry name" value="Ald_DH/histidinol_DH"/>
</dbReference>
<proteinExistence type="inferred from homology"/>
<dbReference type="RefSeq" id="WP_189126326.1">
    <property type="nucleotide sequence ID" value="NZ_BMNH01000015.1"/>
</dbReference>
<evidence type="ECO:0000256" key="3">
    <source>
        <dbReference type="PROSITE-ProRule" id="PRU10007"/>
    </source>
</evidence>
<comment type="caution">
    <text evidence="6">The sequence shown here is derived from an EMBL/GenBank/DDBJ whole genome shotgun (WGS) entry which is preliminary data.</text>
</comment>
<gene>
    <name evidence="6" type="primary">gabD2</name>
    <name evidence="6" type="ORF">GCM10012289_47070</name>
</gene>
<dbReference type="EMBL" id="BMNH01000015">
    <property type="protein sequence ID" value="GGO74433.1"/>
    <property type="molecule type" value="Genomic_DNA"/>
</dbReference>
<sequence length="501" mass="54216">MHVTSSGTTQQITVPFTGEPLAQLPLSTADDVSAAYRKARAAQEEWAARPVAERVRPFLLLHDALLDRRDEILDIVQNETGKARKHAFEEVLDVAGCGLYYARRAPGLLAPRRRQGILPVATRVSELRRPKGVVALISPWNYPLSLGVTDAVPALLAGNAIVHKPDTQTALSTLWTIDLLAELGMPREIWQVVLGEPAELGDALLDGADYVAFTGSTRSGRKIAEEAAKRLIGCSLELGGKNPMVVLDDADLDLAVQGALRACFTNAGQLCLSIERLYVHASVFDAFAERFTRQVRNLRLGAGHDWSVQMGSLTSQRQLDAVSAHVDDALDKGATLLTGGKARPDLGPLFYEPTVLTGVTEDMELCRNETFGPVVALYPFGTDDEAVALANDTVYGLNASVWTTDLARGRALAARVKAGTVNINEGYGSAYASYDAPMGGMKASGIGRRHGAEGLLRYTESQTVASQASWLGFEPPFDLSYETWAEVLSVTLKTMRRLRLK</sequence>
<dbReference type="GO" id="GO:0016620">
    <property type="term" value="F:oxidoreductase activity, acting on the aldehyde or oxo group of donors, NAD or NADP as acceptor"/>
    <property type="evidence" value="ECO:0007669"/>
    <property type="project" value="InterPro"/>
</dbReference>
<dbReference type="PANTHER" id="PTHR11699">
    <property type="entry name" value="ALDEHYDE DEHYDROGENASE-RELATED"/>
    <property type="match status" value="1"/>
</dbReference>
<organism evidence="6 7">
    <name type="scientific">Nonomuraea cavernae</name>
    <dbReference type="NCBI Taxonomy" id="2045107"/>
    <lineage>
        <taxon>Bacteria</taxon>
        <taxon>Bacillati</taxon>
        <taxon>Actinomycetota</taxon>
        <taxon>Actinomycetes</taxon>
        <taxon>Streptosporangiales</taxon>
        <taxon>Streptosporangiaceae</taxon>
        <taxon>Nonomuraea</taxon>
    </lineage>
</organism>
<comment type="similarity">
    <text evidence="1 4">Belongs to the aldehyde dehydrogenase family.</text>
</comment>
<reference evidence="6" key="1">
    <citation type="journal article" date="2014" name="Int. J. Syst. Evol. Microbiol.">
        <title>Complete genome sequence of Corynebacterium casei LMG S-19264T (=DSM 44701T), isolated from a smear-ripened cheese.</title>
        <authorList>
            <consortium name="US DOE Joint Genome Institute (JGI-PGF)"/>
            <person name="Walter F."/>
            <person name="Albersmeier A."/>
            <person name="Kalinowski J."/>
            <person name="Ruckert C."/>
        </authorList>
    </citation>
    <scope>NUCLEOTIDE SEQUENCE</scope>
    <source>
        <strain evidence="6">CGMCC 4.7368</strain>
    </source>
</reference>
<feature type="domain" description="Aldehyde dehydrogenase" evidence="5">
    <location>
        <begin position="4"/>
        <end position="464"/>
    </location>
</feature>
<dbReference type="InterPro" id="IPR015590">
    <property type="entry name" value="Aldehyde_DH_dom"/>
</dbReference>
<evidence type="ECO:0000313" key="7">
    <source>
        <dbReference type="Proteomes" id="UP000646523"/>
    </source>
</evidence>
<dbReference type="AlphaFoldDB" id="A0A918DLV4"/>
<reference evidence="6" key="2">
    <citation type="submission" date="2020-09" db="EMBL/GenBank/DDBJ databases">
        <authorList>
            <person name="Sun Q."/>
            <person name="Zhou Y."/>
        </authorList>
    </citation>
    <scope>NUCLEOTIDE SEQUENCE</scope>
    <source>
        <strain evidence="6">CGMCC 4.7368</strain>
    </source>
</reference>
<evidence type="ECO:0000256" key="1">
    <source>
        <dbReference type="ARBA" id="ARBA00009986"/>
    </source>
</evidence>
<keyword evidence="7" id="KW-1185">Reference proteome</keyword>